<dbReference type="RefSeq" id="WP_205497161.1">
    <property type="nucleotide sequence ID" value="NZ_JAFHAP010000017.1"/>
</dbReference>
<accession>A0ABS2WMS9</accession>
<dbReference type="EMBL" id="JAFHAP010000017">
    <property type="protein sequence ID" value="MBN2910863.1"/>
    <property type="molecule type" value="Genomic_DNA"/>
</dbReference>
<evidence type="ECO:0000313" key="1">
    <source>
        <dbReference type="EMBL" id="MBN2910863.1"/>
    </source>
</evidence>
<evidence type="ECO:0000313" key="2">
    <source>
        <dbReference type="Proteomes" id="UP001177120"/>
    </source>
</evidence>
<protein>
    <submittedName>
        <fullName evidence="1">Uncharacterized protein</fullName>
    </submittedName>
</protein>
<gene>
    <name evidence="1" type="ORF">JQC72_15290</name>
</gene>
<name>A0ABS2WMS9_9BACL</name>
<organism evidence="1 2">
    <name type="scientific">Polycladomyces zharkentensis</name>
    <dbReference type="NCBI Taxonomy" id="2807616"/>
    <lineage>
        <taxon>Bacteria</taxon>
        <taxon>Bacillati</taxon>
        <taxon>Bacillota</taxon>
        <taxon>Bacilli</taxon>
        <taxon>Bacillales</taxon>
        <taxon>Thermoactinomycetaceae</taxon>
        <taxon>Polycladomyces</taxon>
    </lineage>
</organism>
<dbReference type="Proteomes" id="UP001177120">
    <property type="component" value="Unassembled WGS sequence"/>
</dbReference>
<reference evidence="1" key="1">
    <citation type="journal article" date="2024" name="Int. J. Syst. Evol. Microbiol.">
        <title>Polycladomyces zharkentensis sp. nov., a novel thermophilic cellulose- and starch-degrading member of the Bacillota from a geothermal aquifer in Kazakhstan.</title>
        <authorList>
            <person name="Mashzhan A."/>
            <person name="Kistaubayeva A."/>
            <person name="Javier-Lopez R."/>
            <person name="Bissenova U."/>
            <person name="Bissenbay A."/>
            <person name="Birkeland N.K."/>
        </authorList>
    </citation>
    <scope>NUCLEOTIDE SEQUENCE</scope>
    <source>
        <strain evidence="1">ZKZ2T</strain>
    </source>
</reference>
<comment type="caution">
    <text evidence="1">The sequence shown here is derived from an EMBL/GenBank/DDBJ whole genome shotgun (WGS) entry which is preliminary data.</text>
</comment>
<proteinExistence type="predicted"/>
<sequence>MVSYVSGDKNGSLINQQEPTDKFYVITVQTPDETPAAWCVKKETVINAFRYFYDTKGDLNPNLHWDCV</sequence>
<keyword evidence="2" id="KW-1185">Reference proteome</keyword>